<evidence type="ECO:0000256" key="4">
    <source>
        <dbReference type="PROSITE-ProRule" id="PRU00433"/>
    </source>
</evidence>
<evidence type="ECO:0000256" key="2">
    <source>
        <dbReference type="ARBA" id="ARBA00022723"/>
    </source>
</evidence>
<proteinExistence type="predicted"/>
<feature type="region of interest" description="Disordered" evidence="5">
    <location>
        <begin position="68"/>
        <end position="92"/>
    </location>
</feature>
<keyword evidence="3 4" id="KW-0408">Iron</keyword>
<dbReference type="GO" id="GO:0009055">
    <property type="term" value="F:electron transfer activity"/>
    <property type="evidence" value="ECO:0007669"/>
    <property type="project" value="InterPro"/>
</dbReference>
<evidence type="ECO:0000256" key="1">
    <source>
        <dbReference type="ARBA" id="ARBA00022617"/>
    </source>
</evidence>
<dbReference type="InterPro" id="IPR013766">
    <property type="entry name" value="Thioredoxin_domain"/>
</dbReference>
<dbReference type="PANTHER" id="PTHR42852:SF18">
    <property type="entry name" value="CHROMOSOME UNDETERMINED SCAFFOLD_47, WHOLE GENOME SHOTGUN SEQUENCE"/>
    <property type="match status" value="1"/>
</dbReference>
<dbReference type="RefSeq" id="WP_161967326.1">
    <property type="nucleotide sequence ID" value="NZ_NIDE01000003.1"/>
</dbReference>
<keyword evidence="9" id="KW-1185">Reference proteome</keyword>
<dbReference type="InterPro" id="IPR050553">
    <property type="entry name" value="Thioredoxin_ResA/DsbE_sf"/>
</dbReference>
<organism evidence="8 9">
    <name type="scientific">Fimbriiglobus ruber</name>
    <dbReference type="NCBI Taxonomy" id="1908690"/>
    <lineage>
        <taxon>Bacteria</taxon>
        <taxon>Pseudomonadati</taxon>
        <taxon>Planctomycetota</taxon>
        <taxon>Planctomycetia</taxon>
        <taxon>Gemmatales</taxon>
        <taxon>Gemmataceae</taxon>
        <taxon>Fimbriiglobus</taxon>
    </lineage>
</organism>
<dbReference type="SUPFAM" id="SSF46626">
    <property type="entry name" value="Cytochrome c"/>
    <property type="match status" value="1"/>
</dbReference>
<protein>
    <submittedName>
        <fullName evidence="8">Thioredoxin family protein</fullName>
    </submittedName>
</protein>
<comment type="caution">
    <text evidence="8">The sequence shown here is derived from an EMBL/GenBank/DDBJ whole genome shotgun (WGS) entry which is preliminary data.</text>
</comment>
<dbReference type="CDD" id="cd02966">
    <property type="entry name" value="TlpA_like_family"/>
    <property type="match status" value="1"/>
</dbReference>
<dbReference type="PANTHER" id="PTHR42852">
    <property type="entry name" value="THIOL:DISULFIDE INTERCHANGE PROTEIN DSBE"/>
    <property type="match status" value="1"/>
</dbReference>
<dbReference type="EMBL" id="NIDE01000003">
    <property type="protein sequence ID" value="OWK44371.1"/>
    <property type="molecule type" value="Genomic_DNA"/>
</dbReference>
<accession>A0A225DST0</accession>
<name>A0A225DST0_9BACT</name>
<dbReference type="InterPro" id="IPR009056">
    <property type="entry name" value="Cyt_c-like_dom"/>
</dbReference>
<evidence type="ECO:0000256" key="5">
    <source>
        <dbReference type="SAM" id="MobiDB-lite"/>
    </source>
</evidence>
<dbReference type="Pfam" id="PF00578">
    <property type="entry name" value="AhpC-TSA"/>
    <property type="match status" value="1"/>
</dbReference>
<dbReference type="PROSITE" id="PS51352">
    <property type="entry name" value="THIOREDOXIN_2"/>
    <property type="match status" value="1"/>
</dbReference>
<dbReference type="OrthoDB" id="9796554at2"/>
<dbReference type="InterPro" id="IPR000866">
    <property type="entry name" value="AhpC/TSA"/>
</dbReference>
<dbReference type="Pfam" id="PF13442">
    <property type="entry name" value="Cytochrome_CBB3"/>
    <property type="match status" value="1"/>
</dbReference>
<dbReference type="GO" id="GO:0016491">
    <property type="term" value="F:oxidoreductase activity"/>
    <property type="evidence" value="ECO:0007669"/>
    <property type="project" value="InterPro"/>
</dbReference>
<dbReference type="PROSITE" id="PS51007">
    <property type="entry name" value="CYTC"/>
    <property type="match status" value="1"/>
</dbReference>
<feature type="domain" description="Thioredoxin" evidence="7">
    <location>
        <begin position="162"/>
        <end position="303"/>
    </location>
</feature>
<dbReference type="Gene3D" id="1.10.760.10">
    <property type="entry name" value="Cytochrome c-like domain"/>
    <property type="match status" value="1"/>
</dbReference>
<dbReference type="InterPro" id="IPR036909">
    <property type="entry name" value="Cyt_c-like_dom_sf"/>
</dbReference>
<evidence type="ECO:0000256" key="3">
    <source>
        <dbReference type="ARBA" id="ARBA00023004"/>
    </source>
</evidence>
<evidence type="ECO:0000313" key="8">
    <source>
        <dbReference type="EMBL" id="OWK44371.1"/>
    </source>
</evidence>
<reference evidence="9" key="1">
    <citation type="submission" date="2017-06" db="EMBL/GenBank/DDBJ databases">
        <title>Genome analysis of Fimbriiglobus ruber SP5, the first member of the order Planctomycetales with confirmed chitinolytic capability.</title>
        <authorList>
            <person name="Ravin N.V."/>
            <person name="Rakitin A.L."/>
            <person name="Ivanova A.A."/>
            <person name="Beletsky A.V."/>
            <person name="Kulichevskaya I.S."/>
            <person name="Mardanov A.V."/>
            <person name="Dedysh S.N."/>
        </authorList>
    </citation>
    <scope>NUCLEOTIDE SEQUENCE [LARGE SCALE GENOMIC DNA]</scope>
    <source>
        <strain evidence="9">SP5</strain>
    </source>
</reference>
<dbReference type="InterPro" id="IPR036249">
    <property type="entry name" value="Thioredoxin-like_sf"/>
</dbReference>
<dbReference type="Proteomes" id="UP000214646">
    <property type="component" value="Unassembled WGS sequence"/>
</dbReference>
<feature type="domain" description="Cytochrome c" evidence="6">
    <location>
        <begin position="50"/>
        <end position="138"/>
    </location>
</feature>
<dbReference type="GO" id="GO:0046872">
    <property type="term" value="F:metal ion binding"/>
    <property type="evidence" value="ECO:0007669"/>
    <property type="project" value="UniProtKB-KW"/>
</dbReference>
<evidence type="ECO:0000259" key="7">
    <source>
        <dbReference type="PROSITE" id="PS51352"/>
    </source>
</evidence>
<sequence>MSEPSAPLRNYRFIFLAAAVVAGACGVGWAVGRFRPNPEPVVRSPETTAADGRRGEVLFQVHCASCHGPDGQGDGPSAAALKPPPRDFAARPWRFPVTPESIRRVTTDGIPGTAMAAFGAALSPADLDTLTMHVHRLATNQPTRTNQPTVEETLLHEAGFVDLRGTTPPPLIVSDAAGKMVRLSDFQGRVALVHIWGISCTHCLKAMPRLIDLESAFAGKGLVVLHVCADADDVKDAQALAEKTVPGVRVFADAAGVGLARFEVQTLPTVWLIGPDGQVIGRTTGAQDWAAQAVRKLIEHWLPNREAR</sequence>
<dbReference type="AlphaFoldDB" id="A0A225DST0"/>
<keyword evidence="1 4" id="KW-0349">Heme</keyword>
<evidence type="ECO:0000259" key="6">
    <source>
        <dbReference type="PROSITE" id="PS51007"/>
    </source>
</evidence>
<dbReference type="GO" id="GO:0020037">
    <property type="term" value="F:heme binding"/>
    <property type="evidence" value="ECO:0007669"/>
    <property type="project" value="InterPro"/>
</dbReference>
<evidence type="ECO:0000313" key="9">
    <source>
        <dbReference type="Proteomes" id="UP000214646"/>
    </source>
</evidence>
<dbReference type="Gene3D" id="3.40.30.10">
    <property type="entry name" value="Glutaredoxin"/>
    <property type="match status" value="1"/>
</dbReference>
<dbReference type="GO" id="GO:0016209">
    <property type="term" value="F:antioxidant activity"/>
    <property type="evidence" value="ECO:0007669"/>
    <property type="project" value="InterPro"/>
</dbReference>
<keyword evidence="2 4" id="KW-0479">Metal-binding</keyword>
<gene>
    <name evidence="8" type="ORF">FRUB_02303</name>
</gene>
<dbReference type="SUPFAM" id="SSF52833">
    <property type="entry name" value="Thioredoxin-like"/>
    <property type="match status" value="1"/>
</dbReference>